<keyword evidence="4" id="KW-1185">Reference proteome</keyword>
<organism evidence="2 4">
    <name type="scientific">Didymodactylos carnosus</name>
    <dbReference type="NCBI Taxonomy" id="1234261"/>
    <lineage>
        <taxon>Eukaryota</taxon>
        <taxon>Metazoa</taxon>
        <taxon>Spiralia</taxon>
        <taxon>Gnathifera</taxon>
        <taxon>Rotifera</taxon>
        <taxon>Eurotatoria</taxon>
        <taxon>Bdelloidea</taxon>
        <taxon>Philodinida</taxon>
        <taxon>Philodinidae</taxon>
        <taxon>Didymodactylos</taxon>
    </lineage>
</organism>
<feature type="domain" description="F-box" evidence="1">
    <location>
        <begin position="1"/>
        <end position="39"/>
    </location>
</feature>
<dbReference type="Gene3D" id="3.80.10.10">
    <property type="entry name" value="Ribonuclease Inhibitor"/>
    <property type="match status" value="1"/>
</dbReference>
<dbReference type="PROSITE" id="PS50181">
    <property type="entry name" value="FBOX"/>
    <property type="match status" value="1"/>
</dbReference>
<dbReference type="Proteomes" id="UP000681722">
    <property type="component" value="Unassembled WGS sequence"/>
</dbReference>
<name>A0A815QN97_9BILA</name>
<sequence>MLAFEHLPSELYEFVFMYLKSNDILVSFMNLNKRFTKLVHYQICRKVDVSLSKSDFHDILHYVQSTMQSIKLNDNQLNKVFPTTITSYPNLRSIILNNIPHVNGKYSVHIESFKTLYSLTLNFLFQCETPEIDQHVLFNKCSLEKLFITNCVLSLDSSNSIQMCQSIKYLTIKIQYQHHLFMLMENFPSLVYLNIQITKGIKSTDSYDYINGKLLPLNLKQFILDSSVKRIQYDHLEYLLSKQFKLEYLSINIRINHLIDGRRLEYGLLSKLSKLKQFNFHIHCYHSYVSPNIMSTFQSKYWLQHPMMYYHNSNANLHTLASLPFIYDYMMVSNGISEYQSNIQCNLMVPNVKYLVLYNATEPSTLKLCHFLKTIVSKNAYGLLLYGPCRFDDDMMNDTSVTLSTITMLQLGFDNGEYRYIKRLLLLTPNVRKLHIKQELLLNIKEQLRDDHELRELICQNITQLTMFQRNQNGLINNINSNEIRIIFPNAAIVSEHRDQQREECRN</sequence>
<evidence type="ECO:0000313" key="4">
    <source>
        <dbReference type="Proteomes" id="UP000663829"/>
    </source>
</evidence>
<proteinExistence type="predicted"/>
<dbReference type="SUPFAM" id="SSF52075">
    <property type="entry name" value="Outer arm dynein light chain 1"/>
    <property type="match status" value="1"/>
</dbReference>
<evidence type="ECO:0000313" key="3">
    <source>
        <dbReference type="EMBL" id="CAF4335329.1"/>
    </source>
</evidence>
<reference evidence="2" key="1">
    <citation type="submission" date="2021-02" db="EMBL/GenBank/DDBJ databases">
        <authorList>
            <person name="Nowell W R."/>
        </authorList>
    </citation>
    <scope>NUCLEOTIDE SEQUENCE</scope>
</reference>
<dbReference type="InterPro" id="IPR032675">
    <property type="entry name" value="LRR_dom_sf"/>
</dbReference>
<accession>A0A815QN97</accession>
<evidence type="ECO:0000259" key="1">
    <source>
        <dbReference type="PROSITE" id="PS50181"/>
    </source>
</evidence>
<evidence type="ECO:0000313" key="2">
    <source>
        <dbReference type="EMBL" id="CAF1466234.1"/>
    </source>
</evidence>
<dbReference type="Proteomes" id="UP000663829">
    <property type="component" value="Unassembled WGS sequence"/>
</dbReference>
<dbReference type="InterPro" id="IPR001810">
    <property type="entry name" value="F-box_dom"/>
</dbReference>
<protein>
    <recommendedName>
        <fullName evidence="1">F-box domain-containing protein</fullName>
    </recommendedName>
</protein>
<dbReference type="AlphaFoldDB" id="A0A815QN97"/>
<dbReference type="EMBL" id="CAJOBC010085763">
    <property type="protein sequence ID" value="CAF4335329.1"/>
    <property type="molecule type" value="Genomic_DNA"/>
</dbReference>
<dbReference type="EMBL" id="CAJNOQ010020297">
    <property type="protein sequence ID" value="CAF1466234.1"/>
    <property type="molecule type" value="Genomic_DNA"/>
</dbReference>
<comment type="caution">
    <text evidence="2">The sequence shown here is derived from an EMBL/GenBank/DDBJ whole genome shotgun (WGS) entry which is preliminary data.</text>
</comment>
<gene>
    <name evidence="2" type="ORF">GPM918_LOCUS35284</name>
    <name evidence="3" type="ORF">SRO942_LOCUS36002</name>
</gene>